<dbReference type="GO" id="GO:0046872">
    <property type="term" value="F:metal ion binding"/>
    <property type="evidence" value="ECO:0007669"/>
    <property type="project" value="UniProtKB-KW"/>
</dbReference>
<dbReference type="PANTHER" id="PTHR43200:SF6">
    <property type="entry name" value="3'(2'),5'-BISPHOSPHATE NUCLEOTIDASE"/>
    <property type="match status" value="1"/>
</dbReference>
<keyword evidence="5 6" id="KW-0460">Magnesium</keyword>
<evidence type="ECO:0000256" key="3">
    <source>
        <dbReference type="ARBA" id="ARBA00022723"/>
    </source>
</evidence>
<dbReference type="AlphaFoldDB" id="A0A501XNE9"/>
<evidence type="ECO:0000256" key="4">
    <source>
        <dbReference type="ARBA" id="ARBA00022801"/>
    </source>
</evidence>
<keyword evidence="4" id="KW-0378">Hydrolase</keyword>
<organism evidence="7 8">
    <name type="scientific">Sandaracinobacter neustonicus</name>
    <dbReference type="NCBI Taxonomy" id="1715348"/>
    <lineage>
        <taxon>Bacteria</taxon>
        <taxon>Pseudomonadati</taxon>
        <taxon>Pseudomonadota</taxon>
        <taxon>Alphaproteobacteria</taxon>
        <taxon>Sphingomonadales</taxon>
        <taxon>Sphingosinicellaceae</taxon>
        <taxon>Sandaracinobacter</taxon>
    </lineage>
</organism>
<dbReference type="EMBL" id="VFSU01000021">
    <property type="protein sequence ID" value="TPE61814.1"/>
    <property type="molecule type" value="Genomic_DNA"/>
</dbReference>
<comment type="similarity">
    <text evidence="2">Belongs to the inositol monophosphatase superfamily.</text>
</comment>
<evidence type="ECO:0000313" key="8">
    <source>
        <dbReference type="Proteomes" id="UP000319897"/>
    </source>
</evidence>
<feature type="binding site" evidence="6">
    <location>
        <position position="209"/>
    </location>
    <ligand>
        <name>Mg(2+)</name>
        <dbReference type="ChEBI" id="CHEBI:18420"/>
        <label>1</label>
        <note>catalytic</note>
    </ligand>
</feature>
<feature type="binding site" evidence="6">
    <location>
        <position position="67"/>
    </location>
    <ligand>
        <name>Mg(2+)</name>
        <dbReference type="ChEBI" id="CHEBI:18420"/>
        <label>1</label>
        <note>catalytic</note>
    </ligand>
</feature>
<evidence type="ECO:0000313" key="7">
    <source>
        <dbReference type="EMBL" id="TPE61814.1"/>
    </source>
</evidence>
<dbReference type="InterPro" id="IPR051090">
    <property type="entry name" value="Inositol_monoP_superfamily"/>
</dbReference>
<evidence type="ECO:0000256" key="5">
    <source>
        <dbReference type="ARBA" id="ARBA00022842"/>
    </source>
</evidence>
<dbReference type="Gene3D" id="3.30.540.10">
    <property type="entry name" value="Fructose-1,6-Bisphosphatase, subunit A, domain 1"/>
    <property type="match status" value="1"/>
</dbReference>
<reference evidence="7 8" key="1">
    <citation type="submission" date="2019-06" db="EMBL/GenBank/DDBJ databases">
        <authorList>
            <person name="Lee I."/>
            <person name="Jang G.I."/>
            <person name="Hwang C.Y."/>
        </authorList>
    </citation>
    <scope>NUCLEOTIDE SEQUENCE [LARGE SCALE GENOMIC DNA]</scope>
    <source>
        <strain evidence="7 8">PAMC 28131</strain>
    </source>
</reference>
<dbReference type="GO" id="GO:0016791">
    <property type="term" value="F:phosphatase activity"/>
    <property type="evidence" value="ECO:0007669"/>
    <property type="project" value="UniProtKB-ARBA"/>
</dbReference>
<evidence type="ECO:0000256" key="6">
    <source>
        <dbReference type="PIRSR" id="PIRSR600760-2"/>
    </source>
</evidence>
<sequence length="256" mass="26972">MSIEADIILIQRLAAAADRVVAPFFRAQLPVEQKADQSPVTAADRAAEATIRSILETDRPTDGIYGEEYGISRGQSGRLWVIDPIDGTRGFVAGRPLYGTLVALVEDGRPVLGIISAGAAGDRWLGCTVGKPRAVLNGKPIRTRPCPGLSAARAGSTHPLAFSASGHAAFQRVGRSVADMIFGGDCHNYGLLAAGQLDLVMEENLKPYDWAALVPVIEGAGGLITDWAGKPLTLASEGRVLAAGDRRAHAEAIERI</sequence>
<dbReference type="Pfam" id="PF00459">
    <property type="entry name" value="Inositol_P"/>
    <property type="match status" value="1"/>
</dbReference>
<feature type="binding site" evidence="6">
    <location>
        <position position="83"/>
    </location>
    <ligand>
        <name>Mg(2+)</name>
        <dbReference type="ChEBI" id="CHEBI:18420"/>
        <label>1</label>
        <note>catalytic</note>
    </ligand>
</feature>
<feature type="binding site" evidence="6">
    <location>
        <position position="86"/>
    </location>
    <ligand>
        <name>Mg(2+)</name>
        <dbReference type="ChEBI" id="CHEBI:18420"/>
        <label>1</label>
        <note>catalytic</note>
    </ligand>
</feature>
<comment type="cofactor">
    <cofactor evidence="1 6">
        <name>Mg(2+)</name>
        <dbReference type="ChEBI" id="CHEBI:18420"/>
    </cofactor>
</comment>
<dbReference type="CDD" id="cd01641">
    <property type="entry name" value="Bacterial_IMPase_like_1"/>
    <property type="match status" value="1"/>
</dbReference>
<keyword evidence="3 6" id="KW-0479">Metal-binding</keyword>
<keyword evidence="8" id="KW-1185">Reference proteome</keyword>
<dbReference type="SUPFAM" id="SSF56655">
    <property type="entry name" value="Carbohydrate phosphatase"/>
    <property type="match status" value="1"/>
</dbReference>
<feature type="binding site" evidence="6">
    <location>
        <position position="85"/>
    </location>
    <ligand>
        <name>Mg(2+)</name>
        <dbReference type="ChEBI" id="CHEBI:18420"/>
        <label>1</label>
        <note>catalytic</note>
    </ligand>
</feature>
<dbReference type="Gene3D" id="3.40.190.80">
    <property type="match status" value="1"/>
</dbReference>
<dbReference type="Proteomes" id="UP000319897">
    <property type="component" value="Unassembled WGS sequence"/>
</dbReference>
<proteinExistence type="inferred from homology"/>
<dbReference type="OrthoDB" id="9785695at2"/>
<gene>
    <name evidence="7" type="ORF">FJQ54_07930</name>
</gene>
<dbReference type="InterPro" id="IPR000760">
    <property type="entry name" value="Inositol_monophosphatase-like"/>
</dbReference>
<name>A0A501XNE9_9SPHN</name>
<dbReference type="RefSeq" id="WP_140927873.1">
    <property type="nucleotide sequence ID" value="NZ_VFSU01000021.1"/>
</dbReference>
<dbReference type="PANTHER" id="PTHR43200">
    <property type="entry name" value="PHOSPHATASE"/>
    <property type="match status" value="1"/>
</dbReference>
<comment type="caution">
    <text evidence="7">The sequence shown here is derived from an EMBL/GenBank/DDBJ whole genome shotgun (WGS) entry which is preliminary data.</text>
</comment>
<evidence type="ECO:0000256" key="2">
    <source>
        <dbReference type="ARBA" id="ARBA00009759"/>
    </source>
</evidence>
<accession>A0A501XNE9</accession>
<dbReference type="PRINTS" id="PR00377">
    <property type="entry name" value="IMPHPHTASES"/>
</dbReference>
<protein>
    <submittedName>
        <fullName evidence="7">Inositol monophosphatase family protein</fullName>
    </submittedName>
</protein>
<evidence type="ECO:0000256" key="1">
    <source>
        <dbReference type="ARBA" id="ARBA00001946"/>
    </source>
</evidence>
<dbReference type="GO" id="GO:0000105">
    <property type="term" value="P:L-histidine biosynthetic process"/>
    <property type="evidence" value="ECO:0007669"/>
    <property type="project" value="TreeGrafter"/>
</dbReference>